<gene>
    <name evidence="1" type="ORF">HPHI1048_LOCUS2569</name>
</gene>
<dbReference type="PANTHER" id="PTHR37027:SF2">
    <property type="entry name" value="CHROMOSOME UNDETERMINED SCAFFOLD_148, WHOLE GENOME SHOTGUN SEQUENCE"/>
    <property type="match status" value="1"/>
</dbReference>
<evidence type="ECO:0000313" key="1">
    <source>
        <dbReference type="EMBL" id="CAD8469663.1"/>
    </source>
</evidence>
<dbReference type="EMBL" id="HBEO01003623">
    <property type="protein sequence ID" value="CAD8469663.1"/>
    <property type="molecule type" value="Transcribed_RNA"/>
</dbReference>
<proteinExistence type="predicted"/>
<protein>
    <submittedName>
        <fullName evidence="1">Uncharacterized protein</fullName>
    </submittedName>
</protein>
<dbReference type="InterPro" id="IPR038835">
    <property type="entry name" value="Giardin_beta-like"/>
</dbReference>
<dbReference type="PANTHER" id="PTHR37027">
    <property type="entry name" value="KDE4"/>
    <property type="match status" value="1"/>
</dbReference>
<reference evidence="1" key="1">
    <citation type="submission" date="2021-01" db="EMBL/GenBank/DDBJ databases">
        <authorList>
            <person name="Corre E."/>
            <person name="Pelletier E."/>
            <person name="Niang G."/>
            <person name="Scheremetjew M."/>
            <person name="Finn R."/>
            <person name="Kale V."/>
            <person name="Holt S."/>
            <person name="Cochrane G."/>
            <person name="Meng A."/>
            <person name="Brown T."/>
            <person name="Cohen L."/>
        </authorList>
    </citation>
    <scope>NUCLEOTIDE SEQUENCE</scope>
    <source>
        <strain evidence="1">CCMP325</strain>
    </source>
</reference>
<name>A0A7S0DYZ9_9CRYP</name>
<dbReference type="AlphaFoldDB" id="A0A7S0DYZ9"/>
<accession>A0A7S0DYZ9</accession>
<sequence length="221" mass="25174">MEDDEDVIVRLAMLEDRVSALEESVLGSMEENRKKFLALSDAADTEKESIAIMKESVEKNLHKLEGAVTLDIHMERNARIGAQAQLEQMVNDKVLSLSLEAQSGSACAQEMFQGEDMNQYALKGMIVENLQAEREKWKSAEEEILKKIEVSSEEIQKMIKIESKIREESTRDMILMLAKFKETIGSDIAREKQERERVTESILRILEEANMRSSGVAQHRN</sequence>
<organism evidence="1">
    <name type="scientific">Hanusia phi</name>
    <dbReference type="NCBI Taxonomy" id="3032"/>
    <lineage>
        <taxon>Eukaryota</taxon>
        <taxon>Cryptophyceae</taxon>
        <taxon>Pyrenomonadales</taxon>
        <taxon>Geminigeraceae</taxon>
        <taxon>Hanusia</taxon>
    </lineage>
</organism>